<dbReference type="EMBL" id="PYDT01000005">
    <property type="protein sequence ID" value="THU60230.1"/>
    <property type="molecule type" value="Genomic_DNA"/>
</dbReference>
<keyword evidence="3" id="KW-1185">Reference proteome</keyword>
<dbReference type="PANTHER" id="PTHR45952">
    <property type="entry name" value="ALUMINUM INDUCED PROTEIN WITH YGL AND LRDR MOTIFS"/>
    <property type="match status" value="1"/>
</dbReference>
<sequence>MLAIFHKTFAHPPQELNCPESTYGVPPKPGYRWRQPKNPDEILRDLHSTHPAHSLCATFSCGAALACLGPDASHPSLHHQRLFCSFDEVYCMFVGSLNNLSSLIRQYGLCSKSTNEALLVIQAYRTLRDRGPYPADQVLKELAGSFAFVVYDNKTGAVFAALSSDGGRPLYWGIAADGSIVICDDVETIKESCGKSYAPFPTGCMFHSEGGLRSFEHPTRKMRAMPRVDSEGVMCGASFRVDTFSRVNTMPRVGSASNWASWSDSY</sequence>
<dbReference type="InterPro" id="IPR029055">
    <property type="entry name" value="Ntn_hydrolases_N"/>
</dbReference>
<name>A0A4S8JEI9_MUSBA</name>
<dbReference type="PANTHER" id="PTHR45952:SF2">
    <property type="entry name" value="OS04G0679400 PROTEIN"/>
    <property type="match status" value="1"/>
</dbReference>
<proteinExistence type="predicted"/>
<dbReference type="STRING" id="52838.A0A4S8JEI9"/>
<dbReference type="AlphaFoldDB" id="A0A4S8JEI9"/>
<evidence type="ECO:0000313" key="3">
    <source>
        <dbReference type="Proteomes" id="UP000317650"/>
    </source>
</evidence>
<comment type="caution">
    <text evidence="2">The sequence shown here is derived from an EMBL/GenBank/DDBJ whole genome shotgun (WGS) entry which is preliminary data.</text>
</comment>
<evidence type="ECO:0000259" key="1">
    <source>
        <dbReference type="SMART" id="SM01172"/>
    </source>
</evidence>
<accession>A0A4S8JEI9</accession>
<dbReference type="SUPFAM" id="SSF56235">
    <property type="entry name" value="N-terminal nucleophile aminohydrolases (Ntn hydrolases)"/>
    <property type="match status" value="1"/>
</dbReference>
<dbReference type="SMART" id="SM01172">
    <property type="entry name" value="DUF3700"/>
    <property type="match status" value="1"/>
</dbReference>
<feature type="domain" description="DUF3700" evidence="1">
    <location>
        <begin position="2"/>
        <end position="241"/>
    </location>
</feature>
<dbReference type="InterPro" id="IPR044828">
    <property type="entry name" value="TSJT1-like"/>
</dbReference>
<dbReference type="InterPro" id="IPR024286">
    <property type="entry name" value="DUF3700"/>
</dbReference>
<dbReference type="Pfam" id="PF12481">
    <property type="entry name" value="DUF3700"/>
    <property type="match status" value="1"/>
</dbReference>
<dbReference type="Proteomes" id="UP000317650">
    <property type="component" value="Chromosome 7"/>
</dbReference>
<dbReference type="Gene3D" id="3.60.20.10">
    <property type="entry name" value="Glutamine Phosphoribosylpyrophosphate, subunit 1, domain 1"/>
    <property type="match status" value="1"/>
</dbReference>
<evidence type="ECO:0000313" key="2">
    <source>
        <dbReference type="EMBL" id="THU60230.1"/>
    </source>
</evidence>
<organism evidence="2 3">
    <name type="scientific">Musa balbisiana</name>
    <name type="common">Banana</name>
    <dbReference type="NCBI Taxonomy" id="52838"/>
    <lineage>
        <taxon>Eukaryota</taxon>
        <taxon>Viridiplantae</taxon>
        <taxon>Streptophyta</taxon>
        <taxon>Embryophyta</taxon>
        <taxon>Tracheophyta</taxon>
        <taxon>Spermatophyta</taxon>
        <taxon>Magnoliopsida</taxon>
        <taxon>Liliopsida</taxon>
        <taxon>Zingiberales</taxon>
        <taxon>Musaceae</taxon>
        <taxon>Musa</taxon>
    </lineage>
</organism>
<reference evidence="2 3" key="1">
    <citation type="journal article" date="2019" name="Nat. Plants">
        <title>Genome sequencing of Musa balbisiana reveals subgenome evolution and function divergence in polyploid bananas.</title>
        <authorList>
            <person name="Yao X."/>
        </authorList>
    </citation>
    <scope>NUCLEOTIDE SEQUENCE [LARGE SCALE GENOMIC DNA]</scope>
    <source>
        <strain evidence="3">cv. DH-PKW</strain>
        <tissue evidence="2">Leaves</tissue>
    </source>
</reference>
<protein>
    <recommendedName>
        <fullName evidence="1">DUF3700 domain-containing protein</fullName>
    </recommendedName>
</protein>
<gene>
    <name evidence="2" type="ORF">C4D60_Mb07t10450</name>
</gene>